<evidence type="ECO:0000313" key="3">
    <source>
        <dbReference type="Proteomes" id="UP000266861"/>
    </source>
</evidence>
<protein>
    <submittedName>
        <fullName evidence="2">Uncharacterized protein</fullName>
    </submittedName>
</protein>
<keyword evidence="1" id="KW-0472">Membrane</keyword>
<gene>
    <name evidence="2" type="ORF">Glove_120g119</name>
</gene>
<feature type="transmembrane region" description="Helical" evidence="1">
    <location>
        <begin position="69"/>
        <end position="87"/>
    </location>
</feature>
<evidence type="ECO:0000256" key="1">
    <source>
        <dbReference type="SAM" id="Phobius"/>
    </source>
</evidence>
<organism evidence="2 3">
    <name type="scientific">Diversispora epigaea</name>
    <dbReference type="NCBI Taxonomy" id="1348612"/>
    <lineage>
        <taxon>Eukaryota</taxon>
        <taxon>Fungi</taxon>
        <taxon>Fungi incertae sedis</taxon>
        <taxon>Mucoromycota</taxon>
        <taxon>Glomeromycotina</taxon>
        <taxon>Glomeromycetes</taxon>
        <taxon>Diversisporales</taxon>
        <taxon>Diversisporaceae</taxon>
        <taxon>Diversispora</taxon>
    </lineage>
</organism>
<feature type="transmembrane region" description="Helical" evidence="1">
    <location>
        <begin position="132"/>
        <end position="155"/>
    </location>
</feature>
<proteinExistence type="predicted"/>
<dbReference type="EMBL" id="PQFF01000112">
    <property type="protein sequence ID" value="RHZ81445.1"/>
    <property type="molecule type" value="Genomic_DNA"/>
</dbReference>
<feature type="transmembrane region" description="Helical" evidence="1">
    <location>
        <begin position="94"/>
        <end position="112"/>
    </location>
</feature>
<evidence type="ECO:0000313" key="2">
    <source>
        <dbReference type="EMBL" id="RHZ81445.1"/>
    </source>
</evidence>
<name>A0A397IZI1_9GLOM</name>
<comment type="caution">
    <text evidence="2">The sequence shown here is derived from an EMBL/GenBank/DDBJ whole genome shotgun (WGS) entry which is preliminary data.</text>
</comment>
<keyword evidence="1" id="KW-0812">Transmembrane</keyword>
<dbReference type="AlphaFoldDB" id="A0A397IZI1"/>
<keyword evidence="1" id="KW-1133">Transmembrane helix</keyword>
<accession>A0A397IZI1</accession>
<keyword evidence="3" id="KW-1185">Reference proteome</keyword>
<dbReference type="Pfam" id="PF14770">
    <property type="entry name" value="TMEM18"/>
    <property type="match status" value="1"/>
</dbReference>
<reference evidence="2 3" key="1">
    <citation type="submission" date="2018-08" db="EMBL/GenBank/DDBJ databases">
        <title>Genome and evolution of the arbuscular mycorrhizal fungus Diversispora epigaea (formerly Glomus versiforme) and its bacterial endosymbionts.</title>
        <authorList>
            <person name="Sun X."/>
            <person name="Fei Z."/>
            <person name="Harrison M."/>
        </authorList>
    </citation>
    <scope>NUCLEOTIDE SEQUENCE [LARGE SCALE GENOMIC DNA]</scope>
    <source>
        <strain evidence="2 3">IT104</strain>
    </source>
</reference>
<dbReference type="OrthoDB" id="411535at2759"/>
<dbReference type="InterPro" id="IPR026721">
    <property type="entry name" value="TMEM18"/>
</dbReference>
<sequence>MDYFDFYYYYLLRNNYNEFLKMFNIESVSAETVEKPNDDIPIYKALNYNLGFKESVYTFIISVDWSQPWLWAVISFHIITFFALIRLKNNSNALAIITFGLTFLAAFSKTINTFAHHHWRKFSRDDYFDQDGFFISMIFSFPILVNVIVGIVITLNEVLHLLRRVKIAQIKQQKAKLAISQESDKNK</sequence>
<dbReference type="Proteomes" id="UP000266861">
    <property type="component" value="Unassembled WGS sequence"/>
</dbReference>